<dbReference type="SMART" id="SM00978">
    <property type="entry name" value="Tim44"/>
    <property type="match status" value="1"/>
</dbReference>
<feature type="domain" description="Tim44-like" evidence="2">
    <location>
        <begin position="74"/>
        <end position="222"/>
    </location>
</feature>
<keyword evidence="4" id="KW-1185">Reference proteome</keyword>
<feature type="compositionally biased region" description="Basic and acidic residues" evidence="1">
    <location>
        <begin position="37"/>
        <end position="48"/>
    </location>
</feature>
<dbReference type="EMBL" id="FNAH01000001">
    <property type="protein sequence ID" value="SDD44995.1"/>
    <property type="molecule type" value="Genomic_DNA"/>
</dbReference>
<accession>A0A1G6UWL0</accession>
<dbReference type="InterPro" id="IPR032710">
    <property type="entry name" value="NTF2-like_dom_sf"/>
</dbReference>
<dbReference type="NCBIfam" id="NF033779">
    <property type="entry name" value="Tim44_TimA_adap"/>
    <property type="match status" value="1"/>
</dbReference>
<name>A0A1G6UWL0_9RHOB</name>
<sequence>MSNSVIQLIVLAAIAVFLVLRLRGVLGTRDGFEPDPIEEHRADRRYELSDDDGDGENAATDEDITDHVDTGSPAYAALVAMKQVEPSFSLGEFLSGARQAYEMILVGFEKGDMDEIRPFLSDDVAAAFDGAIAARGRSGQSVDVQYLGTRETTLAAAEFDTGTNVAELTVRFLGEMIVATRDADGKVVEGDPKTPRKQRDSWTFEREMGAADPNWKLVATGA</sequence>
<gene>
    <name evidence="3" type="ORF">SAMN05421538_101633</name>
</gene>
<evidence type="ECO:0000256" key="1">
    <source>
        <dbReference type="SAM" id="MobiDB-lite"/>
    </source>
</evidence>
<proteinExistence type="predicted"/>
<evidence type="ECO:0000313" key="3">
    <source>
        <dbReference type="EMBL" id="SDD44995.1"/>
    </source>
</evidence>
<dbReference type="Gene3D" id="3.10.450.240">
    <property type="match status" value="1"/>
</dbReference>
<dbReference type="InterPro" id="IPR016985">
    <property type="entry name" value="UCP031890_Tim44-rel"/>
</dbReference>
<dbReference type="STRING" id="591205.SAMN05421538_101633"/>
<evidence type="ECO:0000313" key="4">
    <source>
        <dbReference type="Proteomes" id="UP000199344"/>
    </source>
</evidence>
<feature type="compositionally biased region" description="Acidic residues" evidence="1">
    <location>
        <begin position="49"/>
        <end position="64"/>
    </location>
</feature>
<organism evidence="3 4">
    <name type="scientific">Paracoccus isoporae</name>
    <dbReference type="NCBI Taxonomy" id="591205"/>
    <lineage>
        <taxon>Bacteria</taxon>
        <taxon>Pseudomonadati</taxon>
        <taxon>Pseudomonadota</taxon>
        <taxon>Alphaproteobacteria</taxon>
        <taxon>Rhodobacterales</taxon>
        <taxon>Paracoccaceae</taxon>
        <taxon>Paracoccus</taxon>
    </lineage>
</organism>
<reference evidence="3 4" key="1">
    <citation type="submission" date="2016-10" db="EMBL/GenBank/DDBJ databases">
        <authorList>
            <person name="de Groot N.N."/>
        </authorList>
    </citation>
    <scope>NUCLEOTIDE SEQUENCE [LARGE SCALE GENOMIC DNA]</scope>
    <source>
        <strain evidence="3 4">DSM 22220</strain>
    </source>
</reference>
<dbReference type="PANTHER" id="PTHR41542">
    <property type="entry name" value="BLL5807 PROTEIN"/>
    <property type="match status" value="1"/>
</dbReference>
<dbReference type="PANTHER" id="PTHR41542:SF1">
    <property type="entry name" value="BLL5807 PROTEIN"/>
    <property type="match status" value="1"/>
</dbReference>
<dbReference type="PIRSF" id="PIRSF031890">
    <property type="entry name" value="UCP031890_transporter_Tim44"/>
    <property type="match status" value="1"/>
</dbReference>
<dbReference type="Pfam" id="PF04280">
    <property type="entry name" value="Tim44"/>
    <property type="match status" value="1"/>
</dbReference>
<protein>
    <submittedName>
        <fullName evidence="3">Tim44-like domain-containing protein</fullName>
    </submittedName>
</protein>
<dbReference type="Proteomes" id="UP000199344">
    <property type="component" value="Unassembled WGS sequence"/>
</dbReference>
<dbReference type="OrthoDB" id="9798618at2"/>
<dbReference type="AlphaFoldDB" id="A0A1G6UWL0"/>
<feature type="region of interest" description="Disordered" evidence="1">
    <location>
        <begin position="32"/>
        <end position="66"/>
    </location>
</feature>
<evidence type="ECO:0000259" key="2">
    <source>
        <dbReference type="SMART" id="SM00978"/>
    </source>
</evidence>
<dbReference type="SUPFAM" id="SSF54427">
    <property type="entry name" value="NTF2-like"/>
    <property type="match status" value="1"/>
</dbReference>
<dbReference type="InterPro" id="IPR007379">
    <property type="entry name" value="Tim44-like_dom"/>
</dbReference>